<dbReference type="Gene3D" id="3.30.2020.40">
    <property type="entry name" value="Uncharacterised protein PF10387, DUF2442"/>
    <property type="match status" value="1"/>
</dbReference>
<protein>
    <submittedName>
        <fullName evidence="2">Uncharacterized protein DUF2442</fullName>
    </submittedName>
</protein>
<comment type="caution">
    <text evidence="2">The sequence shown here is derived from an EMBL/GenBank/DDBJ whole genome shotgun (WGS) entry which is preliminary data.</text>
</comment>
<accession>A0ABX5MXP1</accession>
<evidence type="ECO:0000256" key="1">
    <source>
        <dbReference type="SAM" id="MobiDB-lite"/>
    </source>
</evidence>
<dbReference type="InterPro" id="IPR018841">
    <property type="entry name" value="DUF2442"/>
</dbReference>
<dbReference type="Proteomes" id="UP000247515">
    <property type="component" value="Unassembled WGS sequence"/>
</dbReference>
<dbReference type="RefSeq" id="WP_110325509.1">
    <property type="nucleotide sequence ID" value="NZ_CAJMXV010000001.1"/>
</dbReference>
<dbReference type="GeneID" id="61301347"/>
<organism evidence="2 3">
    <name type="scientific">Paraburkholderia tropica</name>
    <dbReference type="NCBI Taxonomy" id="92647"/>
    <lineage>
        <taxon>Bacteria</taxon>
        <taxon>Pseudomonadati</taxon>
        <taxon>Pseudomonadota</taxon>
        <taxon>Betaproteobacteria</taxon>
        <taxon>Burkholderiales</taxon>
        <taxon>Burkholderiaceae</taxon>
        <taxon>Paraburkholderia</taxon>
    </lineage>
</organism>
<keyword evidence="3" id="KW-1185">Reference proteome</keyword>
<gene>
    <name evidence="2" type="ORF">C7400_101497</name>
</gene>
<dbReference type="EMBL" id="QJJV01000001">
    <property type="protein sequence ID" value="PXX20766.1"/>
    <property type="molecule type" value="Genomic_DNA"/>
</dbReference>
<proteinExistence type="predicted"/>
<evidence type="ECO:0000313" key="2">
    <source>
        <dbReference type="EMBL" id="PXX20766.1"/>
    </source>
</evidence>
<dbReference type="Pfam" id="PF10387">
    <property type="entry name" value="DUF2442"/>
    <property type="match status" value="1"/>
</dbReference>
<feature type="region of interest" description="Disordered" evidence="1">
    <location>
        <begin position="128"/>
        <end position="149"/>
    </location>
</feature>
<name>A0ABX5MXP1_9BURK</name>
<reference evidence="2 3" key="1">
    <citation type="submission" date="2018-05" db="EMBL/GenBank/DDBJ databases">
        <title>Genomic Encyclopedia of Type Strains, Phase IV (KMG-V): Genome sequencing to study the core and pangenomes of soil and plant-associated prokaryotes.</title>
        <authorList>
            <person name="Whitman W."/>
        </authorList>
    </citation>
    <scope>NUCLEOTIDE SEQUENCE [LARGE SCALE GENOMIC DNA]</scope>
    <source>
        <strain evidence="2 3">SIr-6563</strain>
    </source>
</reference>
<sequence length="197" mass="20387">MASSREHLNREPVGAQTIGREQFDAAAGAAQASPVAVAARYSRTHHKLEVSFANGVDIAVPIALIQDLQMLAHAPTPAQLADVEIWGGGQSIYFPRLDESVWAPGLLSGIYGTKLWMRDLARQMGSVKSPAKAAAARENGRKGGRPRKAVASVASVGAVTSSKPVAGAQALPSEPVSRAAVGPGVAAGGKVVVRKRP</sequence>
<evidence type="ECO:0000313" key="3">
    <source>
        <dbReference type="Proteomes" id="UP000247515"/>
    </source>
</evidence>